<evidence type="ECO:0000256" key="2">
    <source>
        <dbReference type="SAM" id="MobiDB-lite"/>
    </source>
</evidence>
<dbReference type="EMBL" id="LSYV01000065">
    <property type="protein sequence ID" value="KXZ44617.1"/>
    <property type="molecule type" value="Genomic_DNA"/>
</dbReference>
<proteinExistence type="predicted"/>
<dbReference type="InterPro" id="IPR006594">
    <property type="entry name" value="LisH"/>
</dbReference>
<feature type="compositionally biased region" description="Pro residues" evidence="2">
    <location>
        <begin position="366"/>
        <end position="379"/>
    </location>
</feature>
<dbReference type="PANTHER" id="PTHR32059">
    <property type="entry name" value="RAB11-BINDING PROTEIN RELCH"/>
    <property type="match status" value="1"/>
</dbReference>
<dbReference type="SUPFAM" id="SSF48371">
    <property type="entry name" value="ARM repeat"/>
    <property type="match status" value="1"/>
</dbReference>
<dbReference type="GO" id="GO:0055037">
    <property type="term" value="C:recycling endosome"/>
    <property type="evidence" value="ECO:0007669"/>
    <property type="project" value="TreeGrafter"/>
</dbReference>
<keyword evidence="4" id="KW-1185">Reference proteome</keyword>
<dbReference type="InterPro" id="IPR011989">
    <property type="entry name" value="ARM-like"/>
</dbReference>
<feature type="region of interest" description="Disordered" evidence="2">
    <location>
        <begin position="1301"/>
        <end position="1407"/>
    </location>
</feature>
<protein>
    <submittedName>
        <fullName evidence="3">Uncharacterized protein</fullName>
    </submittedName>
</protein>
<feature type="region of interest" description="Disordered" evidence="2">
    <location>
        <begin position="216"/>
        <end position="244"/>
    </location>
</feature>
<feature type="region of interest" description="Disordered" evidence="2">
    <location>
        <begin position="1055"/>
        <end position="1093"/>
    </location>
</feature>
<keyword evidence="1" id="KW-0175">Coiled coil</keyword>
<feature type="compositionally biased region" description="Low complexity" evidence="2">
    <location>
        <begin position="1266"/>
        <end position="1275"/>
    </location>
</feature>
<feature type="region of interest" description="Disordered" evidence="2">
    <location>
        <begin position="812"/>
        <end position="841"/>
    </location>
</feature>
<feature type="compositionally biased region" description="Low complexity" evidence="2">
    <location>
        <begin position="417"/>
        <end position="429"/>
    </location>
</feature>
<feature type="compositionally biased region" description="Basic and acidic residues" evidence="2">
    <location>
        <begin position="1355"/>
        <end position="1371"/>
    </location>
</feature>
<dbReference type="GO" id="GO:0032367">
    <property type="term" value="P:intracellular cholesterol transport"/>
    <property type="evidence" value="ECO:0007669"/>
    <property type="project" value="InterPro"/>
</dbReference>
<reference evidence="4" key="1">
    <citation type="journal article" date="2016" name="Nat. Commun.">
        <title>The Gonium pectorale genome demonstrates co-option of cell cycle regulation during the evolution of multicellularity.</title>
        <authorList>
            <person name="Hanschen E.R."/>
            <person name="Marriage T.N."/>
            <person name="Ferris P.J."/>
            <person name="Hamaji T."/>
            <person name="Toyoda A."/>
            <person name="Fujiyama A."/>
            <person name="Neme R."/>
            <person name="Noguchi H."/>
            <person name="Minakuchi Y."/>
            <person name="Suzuki M."/>
            <person name="Kawai-Toyooka H."/>
            <person name="Smith D.R."/>
            <person name="Sparks H."/>
            <person name="Anderson J."/>
            <person name="Bakaric R."/>
            <person name="Luria V."/>
            <person name="Karger A."/>
            <person name="Kirschner M.W."/>
            <person name="Durand P.M."/>
            <person name="Michod R.E."/>
            <person name="Nozaki H."/>
            <person name="Olson B.J."/>
        </authorList>
    </citation>
    <scope>NUCLEOTIDE SEQUENCE [LARGE SCALE GENOMIC DNA]</scope>
    <source>
        <strain evidence="4">NIES-2863</strain>
    </source>
</reference>
<accession>A0A150G434</accession>
<evidence type="ECO:0000313" key="3">
    <source>
        <dbReference type="EMBL" id="KXZ44617.1"/>
    </source>
</evidence>
<evidence type="ECO:0000313" key="4">
    <source>
        <dbReference type="Proteomes" id="UP000075714"/>
    </source>
</evidence>
<feature type="compositionally biased region" description="Low complexity" evidence="2">
    <location>
        <begin position="119"/>
        <end position="184"/>
    </location>
</feature>
<feature type="region of interest" description="Disordered" evidence="2">
    <location>
        <begin position="417"/>
        <end position="505"/>
    </location>
</feature>
<feature type="compositionally biased region" description="Low complexity" evidence="2">
    <location>
        <begin position="1315"/>
        <end position="1332"/>
    </location>
</feature>
<dbReference type="Proteomes" id="UP000075714">
    <property type="component" value="Unassembled WGS sequence"/>
</dbReference>
<dbReference type="PROSITE" id="PS50896">
    <property type="entry name" value="LISH"/>
    <property type="match status" value="1"/>
</dbReference>
<dbReference type="OrthoDB" id="543570at2759"/>
<feature type="compositionally biased region" description="Low complexity" evidence="2">
    <location>
        <begin position="436"/>
        <end position="454"/>
    </location>
</feature>
<feature type="region of interest" description="Disordered" evidence="2">
    <location>
        <begin position="365"/>
        <end position="384"/>
    </location>
</feature>
<organism evidence="3 4">
    <name type="scientific">Gonium pectorale</name>
    <name type="common">Green alga</name>
    <dbReference type="NCBI Taxonomy" id="33097"/>
    <lineage>
        <taxon>Eukaryota</taxon>
        <taxon>Viridiplantae</taxon>
        <taxon>Chlorophyta</taxon>
        <taxon>core chlorophytes</taxon>
        <taxon>Chlorophyceae</taxon>
        <taxon>CS clade</taxon>
        <taxon>Chlamydomonadales</taxon>
        <taxon>Volvocaceae</taxon>
        <taxon>Gonium</taxon>
    </lineage>
</organism>
<feature type="region of interest" description="Disordered" evidence="2">
    <location>
        <begin position="107"/>
        <end position="184"/>
    </location>
</feature>
<feature type="compositionally biased region" description="Gly residues" evidence="2">
    <location>
        <begin position="1256"/>
        <end position="1265"/>
    </location>
</feature>
<gene>
    <name evidence="3" type="ORF">GPECTOR_64g111</name>
</gene>
<dbReference type="InterPro" id="IPR016024">
    <property type="entry name" value="ARM-type_fold"/>
</dbReference>
<evidence type="ECO:0000256" key="1">
    <source>
        <dbReference type="SAM" id="Coils"/>
    </source>
</evidence>
<sequence>MGIAVQVVQYLLAKNYHLTALELLVEAQQAGHGDDVGELQAFFSDPDRFPPEELARHQPANALDLQAIAREREARLQLAEYELRLAKEDLADMSRRLAAAQAAATAASAAASPERQQEGRSAQQPSPSSSPASARGGAPPPSDAGAAGMPPAPSAAGSAHAASPSRPGLPAWSSPAPSMASAAGPTSADLKALNAAVFAHLARQGLVTTAMTMEEEYGGPLRPPTPGPSQGPQGGPRAEGGSEPPWELWAWYQAAAREAAAAAATQAATEAAAGAAGDGTAGADAAGVEPSAFDLERELEAAAAAEAVPGADLDLDDPASATPERLRAALLEARAALSATRSRARAALASASQRQLQLQQQLLRSPAPPPLLPSPPPPLGAAQFPAGDASIMELLDLTPKAHTRTSSAADLAAAAGGAATPGGARAASSDGTAAPHSATHLAPGAAATGASPGADHSFGPGPGGALPARGSLSGGETDVDTAADIAAGGSGGASPPRPPWLRGGSGHHLRLHSDIDPAYHSSLESMLTRLTELLPRLVPSLTLKSRLEVLPLLVTAAKTSPDWGVRRQLLMAAFNLAPAPDHTQRQAVLDACLELCRAFGPGWAASELLPLCGRQASSPSAERRTLVAEALGCAVGCVEAGTQGHVLLTQLAQLARDRTEQVREAACLSLARLVPRLPFGRSYYTTLEGLLLALATDPAEPVASAALSYLVPALLTWQPTDGDAASGGSAASTPAAGSGNGGGGLLLASSCMSRVLSELGQHVRQIEQQQAAAAALAAQQTAVAAAQRAESSGGGGGGGGGFAGSFLRYGGSGQPSEAAQAPSPTPPSPPPPSAAAHPVSYGRRTFPSSAHLAAAQLLALYGGLAPALRQAAHVVPELLRALAAAGPALAPEGALELRRQAAGALAATCEALGAPFTAAALLPLFTAAAGYGLSAAALAAGGAPAPDPAAPVPVAVADAVAAATPKSPEALRTARQYVLPALLACVLPAGGLLRPHLTGLMGAAHELRHRWLMEALPEYTAALTAAATLRPAITPALLHTLEDLLAGPAAAARSAPAAGGATGDSRSSGDGAPPSTPPTAAAAEGSVGGGGGAAAGPASTSAGLCCAALARSLVPLASLEVASRRLLPGLMALMSYGEPDLQRACVGVLAELGLRFRADGPRVSEQVLVVYDSLLEQGSYAVRQEVLSCGTAMAAAAAPSAAVSAAAAAQVEVAAAAAHLGSALEALSRCKHLLPEPAQQSALSALLKERAAGGVSAGGGGGGGVSVSSSSASTAGGAAIAGGGGGNPLAAAAAPIVTQPRLSGAHQPPPPQPQPGTTTPPGAAGAPGGALPSMPPLPAGAAAGGDSADGGQPRSRFEALKQRFLKRKDEAAAASGGGGGPAPHPSAGGADTSGRPREAFFSDDEGE</sequence>
<feature type="compositionally biased region" description="Low complexity" evidence="2">
    <location>
        <begin position="1339"/>
        <end position="1353"/>
    </location>
</feature>
<feature type="coiled-coil region" evidence="1">
    <location>
        <begin position="76"/>
        <end position="103"/>
    </location>
</feature>
<dbReference type="Gene3D" id="1.25.10.10">
    <property type="entry name" value="Leucine-rich Repeat Variant"/>
    <property type="match status" value="1"/>
</dbReference>
<dbReference type="PANTHER" id="PTHR32059:SF0">
    <property type="entry name" value="RAB11-BINDING PROTEIN RELCH"/>
    <property type="match status" value="1"/>
</dbReference>
<dbReference type="GO" id="GO:0005802">
    <property type="term" value="C:trans-Golgi network"/>
    <property type="evidence" value="ECO:0007669"/>
    <property type="project" value="InterPro"/>
</dbReference>
<feature type="compositionally biased region" description="Pro residues" evidence="2">
    <location>
        <begin position="823"/>
        <end position="833"/>
    </location>
</feature>
<dbReference type="STRING" id="33097.A0A150G434"/>
<feature type="region of interest" description="Disordered" evidence="2">
    <location>
        <begin position="1256"/>
        <end position="1275"/>
    </location>
</feature>
<dbReference type="InterPro" id="IPR040362">
    <property type="entry name" value="RELCH"/>
</dbReference>
<comment type="caution">
    <text evidence="3">The sequence shown here is derived from an EMBL/GenBank/DDBJ whole genome shotgun (WGS) entry which is preliminary data.</text>
</comment>
<name>A0A150G434_GONPE</name>